<dbReference type="STRING" id="504798.SAMN05421871_105103"/>
<name>A0A1H0M001_9PSEU</name>
<protein>
    <submittedName>
        <fullName evidence="5">DNA-binding transcriptional regulator, MarR family</fullName>
    </submittedName>
</protein>
<dbReference type="SUPFAM" id="SSF46785">
    <property type="entry name" value="Winged helix' DNA-binding domain"/>
    <property type="match status" value="1"/>
</dbReference>
<keyword evidence="1" id="KW-0805">Transcription regulation</keyword>
<reference evidence="6" key="1">
    <citation type="submission" date="2016-10" db="EMBL/GenBank/DDBJ databases">
        <authorList>
            <person name="Varghese N."/>
            <person name="Submissions S."/>
        </authorList>
    </citation>
    <scope>NUCLEOTIDE SEQUENCE [LARGE SCALE GENOMIC DNA]</scope>
    <source>
        <strain evidence="6">IBRC-M 10655</strain>
    </source>
</reference>
<accession>A0A1H0M001</accession>
<proteinExistence type="predicted"/>
<dbReference type="GO" id="GO:0003677">
    <property type="term" value="F:DNA binding"/>
    <property type="evidence" value="ECO:0007669"/>
    <property type="project" value="UniProtKB-KW"/>
</dbReference>
<dbReference type="RefSeq" id="WP_166658011.1">
    <property type="nucleotide sequence ID" value="NZ_FNDV01000005.1"/>
</dbReference>
<dbReference type="GO" id="GO:0006950">
    <property type="term" value="P:response to stress"/>
    <property type="evidence" value="ECO:0007669"/>
    <property type="project" value="TreeGrafter"/>
</dbReference>
<dbReference type="SMART" id="SM00347">
    <property type="entry name" value="HTH_MARR"/>
    <property type="match status" value="1"/>
</dbReference>
<dbReference type="PROSITE" id="PS01117">
    <property type="entry name" value="HTH_MARR_1"/>
    <property type="match status" value="1"/>
</dbReference>
<evidence type="ECO:0000313" key="6">
    <source>
        <dbReference type="Proteomes" id="UP000199651"/>
    </source>
</evidence>
<sequence length="174" mass="19508">MDELIEDWVRLAPEIDPLTEGVVERVHLIARALDLACAEIASPHGINTRDYDILARLYWTGEPHRLTPTQLANGTGAPTTSITSRLDRLERLGLLRRVPAERDRRSLLAELTAEGISLFRGMVREQAQIEAAAFRKLDPEDLAQLRDLLDKALSACRETMTAPPRRVELAADKH</sequence>
<dbReference type="InterPro" id="IPR023187">
    <property type="entry name" value="Tscrpt_reg_MarR-type_CS"/>
</dbReference>
<keyword evidence="3" id="KW-0804">Transcription</keyword>
<dbReference type="Proteomes" id="UP000199651">
    <property type="component" value="Unassembled WGS sequence"/>
</dbReference>
<dbReference type="Pfam" id="PF12802">
    <property type="entry name" value="MarR_2"/>
    <property type="match status" value="1"/>
</dbReference>
<keyword evidence="6" id="KW-1185">Reference proteome</keyword>
<evidence type="ECO:0000313" key="5">
    <source>
        <dbReference type="EMBL" id="SDO73703.1"/>
    </source>
</evidence>
<dbReference type="InterPro" id="IPR039422">
    <property type="entry name" value="MarR/SlyA-like"/>
</dbReference>
<organism evidence="5 6">
    <name type="scientific">Actinokineospora alba</name>
    <dbReference type="NCBI Taxonomy" id="504798"/>
    <lineage>
        <taxon>Bacteria</taxon>
        <taxon>Bacillati</taxon>
        <taxon>Actinomycetota</taxon>
        <taxon>Actinomycetes</taxon>
        <taxon>Pseudonocardiales</taxon>
        <taxon>Pseudonocardiaceae</taxon>
        <taxon>Actinokineospora</taxon>
    </lineage>
</organism>
<dbReference type="EMBL" id="FNJB01000004">
    <property type="protein sequence ID" value="SDO73703.1"/>
    <property type="molecule type" value="Genomic_DNA"/>
</dbReference>
<dbReference type="InterPro" id="IPR036390">
    <property type="entry name" value="WH_DNA-bd_sf"/>
</dbReference>
<evidence type="ECO:0000256" key="2">
    <source>
        <dbReference type="ARBA" id="ARBA00023125"/>
    </source>
</evidence>
<evidence type="ECO:0000259" key="4">
    <source>
        <dbReference type="PROSITE" id="PS50995"/>
    </source>
</evidence>
<keyword evidence="2 5" id="KW-0238">DNA-binding</keyword>
<evidence type="ECO:0000256" key="3">
    <source>
        <dbReference type="ARBA" id="ARBA00023163"/>
    </source>
</evidence>
<dbReference type="PRINTS" id="PR00598">
    <property type="entry name" value="HTHMARR"/>
</dbReference>
<dbReference type="PROSITE" id="PS50995">
    <property type="entry name" value="HTH_MARR_2"/>
    <property type="match status" value="1"/>
</dbReference>
<feature type="domain" description="HTH marR-type" evidence="4">
    <location>
        <begin position="19"/>
        <end position="154"/>
    </location>
</feature>
<gene>
    <name evidence="5" type="ORF">SAMN05192558_104357</name>
</gene>
<dbReference type="InterPro" id="IPR000835">
    <property type="entry name" value="HTH_MarR-typ"/>
</dbReference>
<dbReference type="Gene3D" id="1.10.10.10">
    <property type="entry name" value="Winged helix-like DNA-binding domain superfamily/Winged helix DNA-binding domain"/>
    <property type="match status" value="1"/>
</dbReference>
<dbReference type="InterPro" id="IPR036388">
    <property type="entry name" value="WH-like_DNA-bd_sf"/>
</dbReference>
<dbReference type="PANTHER" id="PTHR33164:SF43">
    <property type="entry name" value="HTH-TYPE TRANSCRIPTIONAL REPRESSOR YETL"/>
    <property type="match status" value="1"/>
</dbReference>
<dbReference type="GO" id="GO:0003700">
    <property type="term" value="F:DNA-binding transcription factor activity"/>
    <property type="evidence" value="ECO:0007669"/>
    <property type="project" value="InterPro"/>
</dbReference>
<evidence type="ECO:0000256" key="1">
    <source>
        <dbReference type="ARBA" id="ARBA00023015"/>
    </source>
</evidence>
<dbReference type="PANTHER" id="PTHR33164">
    <property type="entry name" value="TRANSCRIPTIONAL REGULATOR, MARR FAMILY"/>
    <property type="match status" value="1"/>
</dbReference>
<dbReference type="AlphaFoldDB" id="A0A1H0M001"/>